<reference evidence="2" key="1">
    <citation type="journal article" date="2023" name="Front. Plant Sci.">
        <title>Chromosomal-level genome assembly of Melastoma candidum provides insights into trichome evolution.</title>
        <authorList>
            <person name="Zhong Y."/>
            <person name="Wu W."/>
            <person name="Sun C."/>
            <person name="Zou P."/>
            <person name="Liu Y."/>
            <person name="Dai S."/>
            <person name="Zhou R."/>
        </authorList>
    </citation>
    <scope>NUCLEOTIDE SEQUENCE [LARGE SCALE GENOMIC DNA]</scope>
</reference>
<accession>A0ACB9RJ30</accession>
<proteinExistence type="predicted"/>
<keyword evidence="2" id="KW-1185">Reference proteome</keyword>
<protein>
    <submittedName>
        <fullName evidence="1">Uncharacterized protein</fullName>
    </submittedName>
</protein>
<dbReference type="Proteomes" id="UP001057402">
    <property type="component" value="Chromosome 4"/>
</dbReference>
<gene>
    <name evidence="1" type="ORF">MLD38_015399</name>
</gene>
<dbReference type="EMBL" id="CM042883">
    <property type="protein sequence ID" value="KAI4377826.1"/>
    <property type="molecule type" value="Genomic_DNA"/>
</dbReference>
<name>A0ACB9RJ30_9MYRT</name>
<sequence length="209" mass="23594">MDPYVLPNPDGCITPTSNSSGDREHHPKYRGVRKRKWGKWVAEIRLPNCRERIWLGSYDTPEKAARAFDAALYCLRGRDAQFNLPDSPPDITVPSCLSPREIREVAEKFANEHEHREGLITTQHDVVEGQTLYEGGEGSSECGNMGWPFQDKWFYDDRIYGGMGYVGNQVQPSDHQVNAFAEGNKQGGGDADVEYGNLHDPYGLWNFLS</sequence>
<evidence type="ECO:0000313" key="1">
    <source>
        <dbReference type="EMBL" id="KAI4377826.1"/>
    </source>
</evidence>
<comment type="caution">
    <text evidence="1">The sequence shown here is derived from an EMBL/GenBank/DDBJ whole genome shotgun (WGS) entry which is preliminary data.</text>
</comment>
<organism evidence="1 2">
    <name type="scientific">Melastoma candidum</name>
    <dbReference type="NCBI Taxonomy" id="119954"/>
    <lineage>
        <taxon>Eukaryota</taxon>
        <taxon>Viridiplantae</taxon>
        <taxon>Streptophyta</taxon>
        <taxon>Embryophyta</taxon>
        <taxon>Tracheophyta</taxon>
        <taxon>Spermatophyta</taxon>
        <taxon>Magnoliopsida</taxon>
        <taxon>eudicotyledons</taxon>
        <taxon>Gunneridae</taxon>
        <taxon>Pentapetalae</taxon>
        <taxon>rosids</taxon>
        <taxon>malvids</taxon>
        <taxon>Myrtales</taxon>
        <taxon>Melastomataceae</taxon>
        <taxon>Melastomatoideae</taxon>
        <taxon>Melastomateae</taxon>
        <taxon>Melastoma</taxon>
    </lineage>
</organism>
<evidence type="ECO:0000313" key="2">
    <source>
        <dbReference type="Proteomes" id="UP001057402"/>
    </source>
</evidence>